<dbReference type="OrthoDB" id="9801938at2"/>
<reference evidence="7" key="1">
    <citation type="journal article" date="2018" name="Front. Microbiol.">
        <title>Genome-Based Analysis Reveals the Taxonomy and Diversity of the Family Idiomarinaceae.</title>
        <authorList>
            <person name="Liu Y."/>
            <person name="Lai Q."/>
            <person name="Shao Z."/>
        </authorList>
    </citation>
    <scope>NUCLEOTIDE SEQUENCE [LARGE SCALE GENOMIC DNA]</scope>
    <source>
        <strain evidence="7">SW15</strain>
    </source>
</reference>
<keyword evidence="5" id="KW-0460">Magnesium</keyword>
<dbReference type="RefSeq" id="WP_126834105.1">
    <property type="nucleotide sequence ID" value="NZ_PIPT01000006.1"/>
</dbReference>
<evidence type="ECO:0000256" key="1">
    <source>
        <dbReference type="ARBA" id="ARBA00010638"/>
    </source>
</evidence>
<sequence>MKRQLPQNSSAPSRQQLRRELLAARKALSAAERKQAAAAIQTQLLTLAELQQPCSIGSYHSVRAELPTHTLNQALQHGGHSVALPVLHPIVKHHLLMLHIDEHSEWRHNEYAIPEPVLECQRVVPLQSLHVLFVPLVGFDAVGNRLGMGGGFYDRTLAGWRAGRYPNLHPIGLAYDCQFVESLPTEAWDVPLPRVITPTKIWDFRC</sequence>
<dbReference type="Proteomes" id="UP000286678">
    <property type="component" value="Unassembled WGS sequence"/>
</dbReference>
<keyword evidence="6" id="KW-0436">Ligase</keyword>
<evidence type="ECO:0000256" key="5">
    <source>
        <dbReference type="RuleBase" id="RU361279"/>
    </source>
</evidence>
<gene>
    <name evidence="6" type="ORF">CWE21_09025</name>
</gene>
<dbReference type="GO" id="GO:0046872">
    <property type="term" value="F:metal ion binding"/>
    <property type="evidence" value="ECO:0007669"/>
    <property type="project" value="UniProtKB-KW"/>
</dbReference>
<feature type="binding site" evidence="4">
    <location>
        <begin position="145"/>
        <end position="153"/>
    </location>
    <ligand>
        <name>ATP</name>
        <dbReference type="ChEBI" id="CHEBI:30616"/>
    </ligand>
</feature>
<dbReference type="GO" id="GO:0005524">
    <property type="term" value="F:ATP binding"/>
    <property type="evidence" value="ECO:0007669"/>
    <property type="project" value="UniProtKB-KW"/>
</dbReference>
<keyword evidence="3 4" id="KW-0067">ATP-binding</keyword>
<dbReference type="PANTHER" id="PTHR23407">
    <property type="entry name" value="ATPASE INHIBITOR/5-FORMYLTETRAHYDROFOLATE CYCLO-LIGASE"/>
    <property type="match status" value="1"/>
</dbReference>
<keyword evidence="5" id="KW-0479">Metal-binding</keyword>
<dbReference type="EC" id="6.3.3.2" evidence="5"/>
<dbReference type="PANTHER" id="PTHR23407:SF1">
    <property type="entry name" value="5-FORMYLTETRAHYDROFOLATE CYCLO-LIGASE"/>
    <property type="match status" value="1"/>
</dbReference>
<dbReference type="InterPro" id="IPR002698">
    <property type="entry name" value="FTHF_cligase"/>
</dbReference>
<feature type="binding site" evidence="4">
    <location>
        <position position="65"/>
    </location>
    <ligand>
        <name>substrate</name>
    </ligand>
</feature>
<dbReference type="AlphaFoldDB" id="A0A432XEZ5"/>
<dbReference type="GO" id="GO:0030272">
    <property type="term" value="F:5-formyltetrahydrofolate cyclo-ligase activity"/>
    <property type="evidence" value="ECO:0007669"/>
    <property type="project" value="UniProtKB-EC"/>
</dbReference>
<dbReference type="NCBIfam" id="TIGR02727">
    <property type="entry name" value="MTHFS_bact"/>
    <property type="match status" value="1"/>
</dbReference>
<organism evidence="6 7">
    <name type="scientific">Pseudidiomarina aquimaris</name>
    <dbReference type="NCBI Taxonomy" id="641841"/>
    <lineage>
        <taxon>Bacteria</taxon>
        <taxon>Pseudomonadati</taxon>
        <taxon>Pseudomonadota</taxon>
        <taxon>Gammaproteobacteria</taxon>
        <taxon>Alteromonadales</taxon>
        <taxon>Idiomarinaceae</taxon>
        <taxon>Pseudidiomarina</taxon>
    </lineage>
</organism>
<keyword evidence="2 4" id="KW-0547">Nucleotide-binding</keyword>
<comment type="similarity">
    <text evidence="1 5">Belongs to the 5-formyltetrahydrofolate cyclo-ligase family.</text>
</comment>
<evidence type="ECO:0000256" key="4">
    <source>
        <dbReference type="PIRSR" id="PIRSR006806-1"/>
    </source>
</evidence>
<name>A0A432XEZ5_9GAMM</name>
<evidence type="ECO:0000256" key="3">
    <source>
        <dbReference type="ARBA" id="ARBA00022840"/>
    </source>
</evidence>
<protein>
    <recommendedName>
        <fullName evidence="5">5-formyltetrahydrofolate cyclo-ligase</fullName>
        <ecNumber evidence="5">6.3.3.2</ecNumber>
    </recommendedName>
</protein>
<dbReference type="InterPro" id="IPR037171">
    <property type="entry name" value="NagB/RpiA_transferase-like"/>
</dbReference>
<evidence type="ECO:0000256" key="2">
    <source>
        <dbReference type="ARBA" id="ARBA00022741"/>
    </source>
</evidence>
<dbReference type="SUPFAM" id="SSF100950">
    <property type="entry name" value="NagB/RpiA/CoA transferase-like"/>
    <property type="match status" value="1"/>
</dbReference>
<dbReference type="Gene3D" id="3.40.50.10420">
    <property type="entry name" value="NagB/RpiA/CoA transferase-like"/>
    <property type="match status" value="1"/>
</dbReference>
<dbReference type="Pfam" id="PF01812">
    <property type="entry name" value="5-FTHF_cyc-lig"/>
    <property type="match status" value="1"/>
</dbReference>
<keyword evidence="7" id="KW-1185">Reference proteome</keyword>
<dbReference type="InterPro" id="IPR024185">
    <property type="entry name" value="FTHF_cligase-like_sf"/>
</dbReference>
<dbReference type="PIRSF" id="PIRSF006806">
    <property type="entry name" value="FTHF_cligase"/>
    <property type="match status" value="1"/>
</dbReference>
<comment type="catalytic activity">
    <reaction evidence="5">
        <text>(6S)-5-formyl-5,6,7,8-tetrahydrofolate + ATP = (6R)-5,10-methenyltetrahydrofolate + ADP + phosphate</text>
        <dbReference type="Rhea" id="RHEA:10488"/>
        <dbReference type="ChEBI" id="CHEBI:30616"/>
        <dbReference type="ChEBI" id="CHEBI:43474"/>
        <dbReference type="ChEBI" id="CHEBI:57455"/>
        <dbReference type="ChEBI" id="CHEBI:57457"/>
        <dbReference type="ChEBI" id="CHEBI:456216"/>
        <dbReference type="EC" id="6.3.3.2"/>
    </reaction>
</comment>
<proteinExistence type="inferred from homology"/>
<evidence type="ECO:0000313" key="6">
    <source>
        <dbReference type="EMBL" id="RUO47318.1"/>
    </source>
</evidence>
<comment type="cofactor">
    <cofactor evidence="5">
        <name>Mg(2+)</name>
        <dbReference type="ChEBI" id="CHEBI:18420"/>
    </cofactor>
</comment>
<dbReference type="GO" id="GO:0009396">
    <property type="term" value="P:folic acid-containing compound biosynthetic process"/>
    <property type="evidence" value="ECO:0007669"/>
    <property type="project" value="TreeGrafter"/>
</dbReference>
<dbReference type="GO" id="GO:0035999">
    <property type="term" value="P:tetrahydrofolate interconversion"/>
    <property type="evidence" value="ECO:0007669"/>
    <property type="project" value="TreeGrafter"/>
</dbReference>
<accession>A0A432XEZ5</accession>
<comment type="caution">
    <text evidence="6">The sequence shown here is derived from an EMBL/GenBank/DDBJ whole genome shotgun (WGS) entry which is preliminary data.</text>
</comment>
<evidence type="ECO:0000313" key="7">
    <source>
        <dbReference type="Proteomes" id="UP000286678"/>
    </source>
</evidence>
<feature type="binding site" evidence="4">
    <location>
        <begin position="14"/>
        <end position="18"/>
    </location>
    <ligand>
        <name>ATP</name>
        <dbReference type="ChEBI" id="CHEBI:30616"/>
    </ligand>
</feature>
<dbReference type="EMBL" id="PIPT01000006">
    <property type="protein sequence ID" value="RUO47318.1"/>
    <property type="molecule type" value="Genomic_DNA"/>
</dbReference>